<gene>
    <name evidence="2" type="ORF">KIPB_001350</name>
</gene>
<accession>A0A9K3CNT2</accession>
<organism evidence="2 3">
    <name type="scientific">Kipferlia bialata</name>
    <dbReference type="NCBI Taxonomy" id="797122"/>
    <lineage>
        <taxon>Eukaryota</taxon>
        <taxon>Metamonada</taxon>
        <taxon>Carpediemonas-like organisms</taxon>
        <taxon>Kipferlia</taxon>
    </lineage>
</organism>
<dbReference type="InterPro" id="IPR040441">
    <property type="entry name" value="CFA20/CFAP20DC"/>
</dbReference>
<proteinExistence type="predicted"/>
<dbReference type="EMBL" id="BDIP01000189">
    <property type="protein sequence ID" value="GIQ80536.1"/>
    <property type="molecule type" value="Genomic_DNA"/>
</dbReference>
<reference evidence="2 3" key="1">
    <citation type="journal article" date="2018" name="PLoS ONE">
        <title>The draft genome of Kipferlia bialata reveals reductive genome evolution in fornicate parasites.</title>
        <authorList>
            <person name="Tanifuji G."/>
            <person name="Takabayashi S."/>
            <person name="Kume K."/>
            <person name="Takagi M."/>
            <person name="Nakayama T."/>
            <person name="Kamikawa R."/>
            <person name="Inagaki Y."/>
            <person name="Hashimoto T."/>
        </authorList>
    </citation>
    <scope>NUCLEOTIDE SEQUENCE [LARGE SCALE GENOMIC DNA]</scope>
    <source>
        <strain evidence="2">NY0173</strain>
    </source>
</reference>
<dbReference type="PANTHER" id="PTHR12458">
    <property type="entry name" value="ORF PROTEIN"/>
    <property type="match status" value="1"/>
</dbReference>
<feature type="domain" description="CFA20" evidence="1">
    <location>
        <begin position="26"/>
        <end position="152"/>
    </location>
</feature>
<dbReference type="AlphaFoldDB" id="A0A9K3CNT2"/>
<dbReference type="Pfam" id="PF05018">
    <property type="entry name" value="CFA20_dom"/>
    <property type="match status" value="1"/>
</dbReference>
<keyword evidence="3" id="KW-1185">Reference proteome</keyword>
<evidence type="ECO:0000259" key="1">
    <source>
        <dbReference type="Pfam" id="PF05018"/>
    </source>
</evidence>
<dbReference type="InterPro" id="IPR007714">
    <property type="entry name" value="CFA20_dom"/>
</dbReference>
<comment type="caution">
    <text evidence="2">The sequence shown here is derived from an EMBL/GenBank/DDBJ whole genome shotgun (WGS) entry which is preliminary data.</text>
</comment>
<evidence type="ECO:0000313" key="2">
    <source>
        <dbReference type="EMBL" id="GIQ80536.1"/>
    </source>
</evidence>
<dbReference type="Proteomes" id="UP000265618">
    <property type="component" value="Unassembled WGS sequence"/>
</dbReference>
<evidence type="ECO:0000313" key="3">
    <source>
        <dbReference type="Proteomes" id="UP000265618"/>
    </source>
</evidence>
<protein>
    <recommendedName>
        <fullName evidence="1">CFA20 domain-containing protein</fullName>
    </recommendedName>
</protein>
<name>A0A9K3CNT2_9EUKA</name>
<sequence length="209" mass="22546">MGGPLATLRHPLLRLEGSAPSALPRTLEGPVLVLAGTVSTRITHPRERGHSLDNKHRYLALQVLIPKRRGFGFEVTVKDGAGSRRRLAFSTVMKHVNVSPLAARIPLHVPAGVWTTVVVDCANLAAGLFGSDYLGIDSVSVSPFCSLLRLFTLLDPPMPTIELFNNHMRPQSVGCPPDAPAPLPKQVSMAGKVDVIILDTSYARYVTCL</sequence>
<dbReference type="OrthoDB" id="10261083at2759"/>